<proteinExistence type="predicted"/>
<dbReference type="HOGENOM" id="CLU_1669807_0_0_1"/>
<name>A0A098VRJ6_9MICR</name>
<reference evidence="1 2" key="1">
    <citation type="submission" date="2014-04" db="EMBL/GenBank/DDBJ databases">
        <title>A new species of microsporidia sheds light on the evolution of extreme parasitism.</title>
        <authorList>
            <person name="Haag K.L."/>
            <person name="James T.Y."/>
            <person name="Larsson R."/>
            <person name="Schaer T.M."/>
            <person name="Refardt D."/>
            <person name="Pombert J.-F."/>
            <person name="Ebert D."/>
        </authorList>
    </citation>
    <scope>NUCLEOTIDE SEQUENCE [LARGE SCALE GENOMIC DNA]</scope>
    <source>
        <strain evidence="1 2">UGP3</strain>
        <tissue evidence="1">Spores</tissue>
    </source>
</reference>
<evidence type="ECO:0000313" key="1">
    <source>
        <dbReference type="EMBL" id="KGG51652.1"/>
    </source>
</evidence>
<organism evidence="1 2">
    <name type="scientific">Mitosporidium daphniae</name>
    <dbReference type="NCBI Taxonomy" id="1485682"/>
    <lineage>
        <taxon>Eukaryota</taxon>
        <taxon>Fungi</taxon>
        <taxon>Fungi incertae sedis</taxon>
        <taxon>Microsporidia</taxon>
        <taxon>Mitosporidium</taxon>
    </lineage>
</organism>
<dbReference type="VEuPathDB" id="MicrosporidiaDB:DI09_2p290"/>
<evidence type="ECO:0000313" key="2">
    <source>
        <dbReference type="Proteomes" id="UP000029725"/>
    </source>
</evidence>
<sequence length="158" mass="16730">MTFGGTNNAFTYVEPYLSHSAISLASAAARPHNYCAFPGNTGPYLASSFGQTTITALVQPSVSLNLGYLDQDIEHAQWIPPDGFLAPFSFASFKRLCPAADPDLSKPSHYTSYRVGPAGPAQNVASILCGGNKRDRPSSLSCCAYCGKQVPAGYTGKK</sequence>
<keyword evidence="2" id="KW-1185">Reference proteome</keyword>
<dbReference type="RefSeq" id="XP_013238079.1">
    <property type="nucleotide sequence ID" value="XM_013382625.1"/>
</dbReference>
<dbReference type="Proteomes" id="UP000029725">
    <property type="component" value="Unassembled WGS sequence"/>
</dbReference>
<comment type="caution">
    <text evidence="1">The sequence shown here is derived from an EMBL/GenBank/DDBJ whole genome shotgun (WGS) entry which is preliminary data.</text>
</comment>
<dbReference type="EMBL" id="JMKJ01000222">
    <property type="protein sequence ID" value="KGG51652.1"/>
    <property type="molecule type" value="Genomic_DNA"/>
</dbReference>
<dbReference type="GeneID" id="25259456"/>
<gene>
    <name evidence="1" type="ORF">DI09_2p290</name>
</gene>
<protein>
    <submittedName>
        <fullName evidence="1">Uncharacterized protein</fullName>
    </submittedName>
</protein>
<accession>A0A098VRJ6</accession>
<dbReference type="AlphaFoldDB" id="A0A098VRJ6"/>